<proteinExistence type="predicted"/>
<keyword evidence="10" id="KW-0413">Isomerase</keyword>
<evidence type="ECO:0000256" key="1">
    <source>
        <dbReference type="ARBA" id="ARBA00022722"/>
    </source>
</evidence>
<evidence type="ECO:0000256" key="6">
    <source>
        <dbReference type="ARBA" id="ARBA00022839"/>
    </source>
</evidence>
<dbReference type="Pfam" id="PF00580">
    <property type="entry name" value="UvrD-helicase"/>
    <property type="match status" value="1"/>
</dbReference>
<keyword evidence="2 14" id="KW-0547">Nucleotide-binding</keyword>
<dbReference type="Proteomes" id="UP001198163">
    <property type="component" value="Unassembled WGS sequence"/>
</dbReference>
<dbReference type="EMBL" id="JAINWA010000001">
    <property type="protein sequence ID" value="MCD1654143.1"/>
    <property type="molecule type" value="Genomic_DNA"/>
</dbReference>
<dbReference type="Gene3D" id="3.90.320.10">
    <property type="match status" value="1"/>
</dbReference>
<keyword evidence="9" id="KW-0234">DNA repair</keyword>
<dbReference type="GO" id="GO:0005524">
    <property type="term" value="F:ATP binding"/>
    <property type="evidence" value="ECO:0007669"/>
    <property type="project" value="UniProtKB-UniRule"/>
</dbReference>
<dbReference type="GO" id="GO:0000725">
    <property type="term" value="P:recombinational repair"/>
    <property type="evidence" value="ECO:0007669"/>
    <property type="project" value="TreeGrafter"/>
</dbReference>
<name>A0AAE3EIK3_9SPIR</name>
<keyword evidence="5 14" id="KW-0347">Helicase</keyword>
<evidence type="ECO:0000256" key="2">
    <source>
        <dbReference type="ARBA" id="ARBA00022741"/>
    </source>
</evidence>
<comment type="caution">
    <text evidence="17">The sequence shown here is derived from an EMBL/GenBank/DDBJ whole genome shotgun (WGS) entry which is preliminary data.</text>
</comment>
<accession>A0AAE3EIK3</accession>
<dbReference type="InterPro" id="IPR011604">
    <property type="entry name" value="PDDEXK-like_dom_sf"/>
</dbReference>
<dbReference type="InterPro" id="IPR027417">
    <property type="entry name" value="P-loop_NTPase"/>
</dbReference>
<dbReference type="EC" id="5.6.2.4" evidence="12"/>
<dbReference type="Gene3D" id="1.10.486.10">
    <property type="entry name" value="PCRA, domain 4"/>
    <property type="match status" value="1"/>
</dbReference>
<organism evidence="17 18">
    <name type="scientific">Teretinema zuelzerae</name>
    <dbReference type="NCBI Taxonomy" id="156"/>
    <lineage>
        <taxon>Bacteria</taxon>
        <taxon>Pseudomonadati</taxon>
        <taxon>Spirochaetota</taxon>
        <taxon>Spirochaetia</taxon>
        <taxon>Spirochaetales</taxon>
        <taxon>Treponemataceae</taxon>
        <taxon>Teretinema</taxon>
    </lineage>
</organism>
<keyword evidence="18" id="KW-1185">Reference proteome</keyword>
<evidence type="ECO:0000259" key="16">
    <source>
        <dbReference type="PROSITE" id="PS51217"/>
    </source>
</evidence>
<evidence type="ECO:0000256" key="9">
    <source>
        <dbReference type="ARBA" id="ARBA00023204"/>
    </source>
</evidence>
<evidence type="ECO:0000313" key="18">
    <source>
        <dbReference type="Proteomes" id="UP001198163"/>
    </source>
</evidence>
<gene>
    <name evidence="17" type="ORF">K7J14_05445</name>
</gene>
<evidence type="ECO:0000256" key="11">
    <source>
        <dbReference type="ARBA" id="ARBA00034617"/>
    </source>
</evidence>
<dbReference type="InterPro" id="IPR000212">
    <property type="entry name" value="DNA_helicase_UvrD/REP"/>
</dbReference>
<dbReference type="GO" id="GO:0043138">
    <property type="term" value="F:3'-5' DNA helicase activity"/>
    <property type="evidence" value="ECO:0007669"/>
    <property type="project" value="UniProtKB-EC"/>
</dbReference>
<dbReference type="AlphaFoldDB" id="A0AAE3EIK3"/>
<feature type="domain" description="UvrD-like helicase ATP-binding" evidence="15">
    <location>
        <begin position="8"/>
        <end position="437"/>
    </location>
</feature>
<evidence type="ECO:0000256" key="8">
    <source>
        <dbReference type="ARBA" id="ARBA00023125"/>
    </source>
</evidence>
<dbReference type="GO" id="GO:0004527">
    <property type="term" value="F:exonuclease activity"/>
    <property type="evidence" value="ECO:0007669"/>
    <property type="project" value="UniProtKB-KW"/>
</dbReference>
<dbReference type="InterPro" id="IPR011335">
    <property type="entry name" value="Restrct_endonuc-II-like"/>
</dbReference>
<reference evidence="17" key="1">
    <citation type="submission" date="2021-08" db="EMBL/GenBank/DDBJ databases">
        <title>Comparative analyses of Brucepasteria parasyntrophica and Teretinema zuelzerae.</title>
        <authorList>
            <person name="Song Y."/>
            <person name="Brune A."/>
        </authorList>
    </citation>
    <scope>NUCLEOTIDE SEQUENCE</scope>
    <source>
        <strain evidence="17">DSM 1903</strain>
    </source>
</reference>
<evidence type="ECO:0000256" key="3">
    <source>
        <dbReference type="ARBA" id="ARBA00022763"/>
    </source>
</evidence>
<comment type="catalytic activity">
    <reaction evidence="13">
        <text>ATP + H2O = ADP + phosphate + H(+)</text>
        <dbReference type="Rhea" id="RHEA:13065"/>
        <dbReference type="ChEBI" id="CHEBI:15377"/>
        <dbReference type="ChEBI" id="CHEBI:15378"/>
        <dbReference type="ChEBI" id="CHEBI:30616"/>
        <dbReference type="ChEBI" id="CHEBI:43474"/>
        <dbReference type="ChEBI" id="CHEBI:456216"/>
        <dbReference type="EC" id="5.6.2.4"/>
    </reaction>
</comment>
<sequence>MKSCTEYIDELAPSQREAARIGKNAVIAAGAGSGKTRVLAARYLHLVVERKIPPKEILALTFTKKAASEMYGRIYNTLQNASDPEAQEAVANFHEARITTIDSFCNSIARDACRRYGISPDFTIDAAQTSALARELALPFYLERRKSPAIRHLLRANTQQTIADELFAKTMIEHSPVSSPIDFAALFEAQSREISREFARACGEIARTVDALEGLEGGTGNPWSEMKELIPCAPAIPEENDRDGIRELAAFLIKLTKIPFRAGKNEAVMEAKELIQEIKKKTLPDYLALANFLLNKEVIRETGSLLAEFQELFHREKRKRSLMTFADVSRLAVDALRDDHDLRKAVKESISSIMIDEFQDDNELQRNLLFLIAEKPDRCADGIPEPQDLKPEGLFFVGDEKQSIYRFRGADVSVFRALARDFAGEDTPALGTNYRTEAALIDTFNRIFPSVFLNPAFYTEQAFPLYEAEFSPIIAHRDTAGLSPRMEALLVRKDVFPENDPRCLSPHETEAAEVASRIQELVSLGTPVRAEDGIRPCAWDDIAILFRSTTRQYLYERELRSRGIPYQAESLRGLFGDAPVNDLYAFLRLAVYPADDEAYAVVLRGPLAGISDLAVAEALMARRGGQQDAAGKTFPAELASRVSDNDAAGLSRLREIFEWLRENADRKPAAELVSHLWYDRGYRQVILEDPALHHYLELYDYFFELARTADAKGETLAVFLDRVAQMMANEIQVTDLDIPVERHGGVRLMTVHKSKGLEFPIVFLVDCGNQGREAGNSDAVYWSDAEGASINSGAPEDLPQAGSNWFYLKAKEEERLRTEAEIRRLLYVAMTRAETLLFASGVLSIGEEEEAAEPEEDSAHGTTVAGAEAREALPEAALIELVAAYFDKKETTAQKKGEKRRSRTFFDFLLKAWLAGPVEGAKLADIPPRMREARKAADRAQRTLLFKPEEIPESAYQKGPRERFAATALHGLRHENAIAANPDGEQTTPQQSEPPADPIDALLDENGVTAAEFGTWAHRAIEARFLGLQAFLPEALAPALESMAARFLESPLGAEAAAAQWRESEYAFITRWELDDGSGGGKRSVSVSGQMDLVFDRGDAVVVVDYKTDRIEDPALHAEQLAVYRKAAADLRGKKAETWLFYLRSGNAVLVEG</sequence>
<evidence type="ECO:0000256" key="10">
    <source>
        <dbReference type="ARBA" id="ARBA00023235"/>
    </source>
</evidence>
<evidence type="ECO:0000256" key="7">
    <source>
        <dbReference type="ARBA" id="ARBA00022840"/>
    </source>
</evidence>
<dbReference type="SUPFAM" id="SSF52540">
    <property type="entry name" value="P-loop containing nucleoside triphosphate hydrolases"/>
    <property type="match status" value="1"/>
</dbReference>
<comment type="catalytic activity">
    <reaction evidence="11">
        <text>Couples ATP hydrolysis with the unwinding of duplex DNA by translocating in the 3'-5' direction.</text>
        <dbReference type="EC" id="5.6.2.4"/>
    </reaction>
</comment>
<evidence type="ECO:0000259" key="15">
    <source>
        <dbReference type="PROSITE" id="PS51198"/>
    </source>
</evidence>
<evidence type="ECO:0000256" key="13">
    <source>
        <dbReference type="ARBA" id="ARBA00048988"/>
    </source>
</evidence>
<evidence type="ECO:0000256" key="14">
    <source>
        <dbReference type="PROSITE-ProRule" id="PRU00560"/>
    </source>
</evidence>
<feature type="domain" description="UvrD-like helicase C-terminal" evidence="16">
    <location>
        <begin position="469"/>
        <end position="756"/>
    </location>
</feature>
<dbReference type="SUPFAM" id="SSF52980">
    <property type="entry name" value="Restriction endonuclease-like"/>
    <property type="match status" value="1"/>
</dbReference>
<dbReference type="PROSITE" id="PS51198">
    <property type="entry name" value="UVRD_HELICASE_ATP_BIND"/>
    <property type="match status" value="1"/>
</dbReference>
<dbReference type="InterPro" id="IPR038726">
    <property type="entry name" value="PDDEXK_AddAB-type"/>
</dbReference>
<protein>
    <recommendedName>
        <fullName evidence="12">DNA 3'-5' helicase</fullName>
        <ecNumber evidence="12">5.6.2.4</ecNumber>
    </recommendedName>
</protein>
<dbReference type="PANTHER" id="PTHR11070">
    <property type="entry name" value="UVRD / RECB / PCRA DNA HELICASE FAMILY MEMBER"/>
    <property type="match status" value="1"/>
</dbReference>
<keyword evidence="6" id="KW-0269">Exonuclease</keyword>
<dbReference type="PANTHER" id="PTHR11070:SF67">
    <property type="entry name" value="DNA 3'-5' HELICASE"/>
    <property type="match status" value="1"/>
</dbReference>
<keyword evidence="4 14" id="KW-0378">Hydrolase</keyword>
<dbReference type="RefSeq" id="WP_230754085.1">
    <property type="nucleotide sequence ID" value="NZ_JAINWA010000001.1"/>
</dbReference>
<evidence type="ECO:0000256" key="12">
    <source>
        <dbReference type="ARBA" id="ARBA00034808"/>
    </source>
</evidence>
<dbReference type="Gene3D" id="3.40.50.300">
    <property type="entry name" value="P-loop containing nucleotide triphosphate hydrolases"/>
    <property type="match status" value="4"/>
</dbReference>
<evidence type="ECO:0000256" key="4">
    <source>
        <dbReference type="ARBA" id="ARBA00022801"/>
    </source>
</evidence>
<keyword evidence="8" id="KW-0238">DNA-binding</keyword>
<evidence type="ECO:0000256" key="5">
    <source>
        <dbReference type="ARBA" id="ARBA00022806"/>
    </source>
</evidence>
<evidence type="ECO:0000313" key="17">
    <source>
        <dbReference type="EMBL" id="MCD1654143.1"/>
    </source>
</evidence>
<keyword evidence="1" id="KW-0540">Nuclease</keyword>
<dbReference type="Pfam" id="PF12705">
    <property type="entry name" value="PDDEXK_1"/>
    <property type="match status" value="1"/>
</dbReference>
<dbReference type="GO" id="GO:0005829">
    <property type="term" value="C:cytosol"/>
    <property type="evidence" value="ECO:0007669"/>
    <property type="project" value="TreeGrafter"/>
</dbReference>
<dbReference type="PROSITE" id="PS51217">
    <property type="entry name" value="UVRD_HELICASE_CTER"/>
    <property type="match status" value="1"/>
</dbReference>
<keyword evidence="7 14" id="KW-0067">ATP-binding</keyword>
<dbReference type="InterPro" id="IPR014016">
    <property type="entry name" value="UvrD-like_ATP-bd"/>
</dbReference>
<dbReference type="GO" id="GO:0003677">
    <property type="term" value="F:DNA binding"/>
    <property type="evidence" value="ECO:0007669"/>
    <property type="project" value="UniProtKB-KW"/>
</dbReference>
<feature type="binding site" evidence="14">
    <location>
        <begin position="29"/>
        <end position="36"/>
    </location>
    <ligand>
        <name>ATP</name>
        <dbReference type="ChEBI" id="CHEBI:30616"/>
    </ligand>
</feature>
<dbReference type="InterPro" id="IPR014017">
    <property type="entry name" value="DNA_helicase_UvrD-like_C"/>
</dbReference>
<keyword evidence="3" id="KW-0227">DNA damage</keyword>
<dbReference type="Pfam" id="PF13361">
    <property type="entry name" value="UvrD_C"/>
    <property type="match status" value="2"/>
</dbReference>